<comment type="subcellular location">
    <subcellularLocation>
        <location evidence="1">Cell membrane</location>
        <topology evidence="1">Multi-pass membrane protein</topology>
    </subcellularLocation>
</comment>
<feature type="domain" description="ABC transporter" evidence="8">
    <location>
        <begin position="340"/>
        <end position="573"/>
    </location>
</feature>
<dbReference type="Gene3D" id="3.40.50.300">
    <property type="entry name" value="P-loop containing nucleotide triphosphate hydrolases"/>
    <property type="match status" value="1"/>
</dbReference>
<dbReference type="Pfam" id="PF00664">
    <property type="entry name" value="ABC_membrane"/>
    <property type="match status" value="1"/>
</dbReference>
<evidence type="ECO:0000256" key="6">
    <source>
        <dbReference type="ARBA" id="ARBA00023136"/>
    </source>
</evidence>
<keyword evidence="5 7" id="KW-1133">Transmembrane helix</keyword>
<dbReference type="SUPFAM" id="SSF90123">
    <property type="entry name" value="ABC transporter transmembrane region"/>
    <property type="match status" value="1"/>
</dbReference>
<dbReference type="InterPro" id="IPR039421">
    <property type="entry name" value="Type_1_exporter"/>
</dbReference>
<dbReference type="InterPro" id="IPR003593">
    <property type="entry name" value="AAA+_ATPase"/>
</dbReference>
<feature type="transmembrane region" description="Helical" evidence="7">
    <location>
        <begin position="168"/>
        <end position="188"/>
    </location>
</feature>
<name>A0ABP3UR29_9CLOT</name>
<evidence type="ECO:0000313" key="10">
    <source>
        <dbReference type="EMBL" id="GAA0738850.1"/>
    </source>
</evidence>
<keyword evidence="6 7" id="KW-0472">Membrane</keyword>
<dbReference type="InterPro" id="IPR003439">
    <property type="entry name" value="ABC_transporter-like_ATP-bd"/>
</dbReference>
<gene>
    <name evidence="10" type="ORF">GCM10008906_16800</name>
</gene>
<dbReference type="Gene3D" id="1.20.1560.10">
    <property type="entry name" value="ABC transporter type 1, transmembrane domain"/>
    <property type="match status" value="1"/>
</dbReference>
<keyword evidence="11" id="KW-1185">Reference proteome</keyword>
<proteinExistence type="predicted"/>
<dbReference type="Pfam" id="PF00005">
    <property type="entry name" value="ABC_tran"/>
    <property type="match status" value="1"/>
</dbReference>
<keyword evidence="4 10" id="KW-0067">ATP-binding</keyword>
<dbReference type="RefSeq" id="WP_343760703.1">
    <property type="nucleotide sequence ID" value="NZ_BAAACG010000008.1"/>
</dbReference>
<reference evidence="11" key="1">
    <citation type="journal article" date="2019" name="Int. J. Syst. Evol. Microbiol.">
        <title>The Global Catalogue of Microorganisms (GCM) 10K type strain sequencing project: providing services to taxonomists for standard genome sequencing and annotation.</title>
        <authorList>
            <consortium name="The Broad Institute Genomics Platform"/>
            <consortium name="The Broad Institute Genome Sequencing Center for Infectious Disease"/>
            <person name="Wu L."/>
            <person name="Ma J."/>
        </authorList>
    </citation>
    <scope>NUCLEOTIDE SEQUENCE [LARGE SCALE GENOMIC DNA]</scope>
    <source>
        <strain evidence="11">JCM 1407</strain>
    </source>
</reference>
<dbReference type="PANTHER" id="PTHR24221">
    <property type="entry name" value="ATP-BINDING CASSETTE SUB-FAMILY B"/>
    <property type="match status" value="1"/>
</dbReference>
<dbReference type="PROSITE" id="PS00211">
    <property type="entry name" value="ABC_TRANSPORTER_1"/>
    <property type="match status" value="1"/>
</dbReference>
<comment type="caution">
    <text evidence="10">The sequence shown here is derived from an EMBL/GenBank/DDBJ whole genome shotgun (WGS) entry which is preliminary data.</text>
</comment>
<evidence type="ECO:0000256" key="3">
    <source>
        <dbReference type="ARBA" id="ARBA00022741"/>
    </source>
</evidence>
<dbReference type="PROSITE" id="PS50893">
    <property type="entry name" value="ABC_TRANSPORTER_2"/>
    <property type="match status" value="1"/>
</dbReference>
<dbReference type="Proteomes" id="UP001501510">
    <property type="component" value="Unassembled WGS sequence"/>
</dbReference>
<dbReference type="InterPro" id="IPR017871">
    <property type="entry name" value="ABC_transporter-like_CS"/>
</dbReference>
<dbReference type="InterPro" id="IPR011527">
    <property type="entry name" value="ABC1_TM_dom"/>
</dbReference>
<feature type="transmembrane region" description="Helical" evidence="7">
    <location>
        <begin position="247"/>
        <end position="268"/>
    </location>
</feature>
<evidence type="ECO:0000256" key="2">
    <source>
        <dbReference type="ARBA" id="ARBA00022692"/>
    </source>
</evidence>
<dbReference type="GO" id="GO:0005524">
    <property type="term" value="F:ATP binding"/>
    <property type="evidence" value="ECO:0007669"/>
    <property type="project" value="UniProtKB-KW"/>
</dbReference>
<evidence type="ECO:0000259" key="9">
    <source>
        <dbReference type="PROSITE" id="PS50929"/>
    </source>
</evidence>
<dbReference type="SUPFAM" id="SSF52540">
    <property type="entry name" value="P-loop containing nucleoside triphosphate hydrolases"/>
    <property type="match status" value="1"/>
</dbReference>
<accession>A0ABP3UR29</accession>
<feature type="domain" description="ABC transmembrane type-1" evidence="9">
    <location>
        <begin position="27"/>
        <end position="308"/>
    </location>
</feature>
<evidence type="ECO:0000259" key="8">
    <source>
        <dbReference type="PROSITE" id="PS50893"/>
    </source>
</evidence>
<dbReference type="PANTHER" id="PTHR24221:SF397">
    <property type="entry name" value="ABC TRANSPORTER, ATP-BINDING TRANSMEMBRANE PROTEIN"/>
    <property type="match status" value="1"/>
</dbReference>
<protein>
    <submittedName>
        <fullName evidence="10">ABC transporter ATP-binding protein</fullName>
    </submittedName>
</protein>
<feature type="transmembrane region" description="Helical" evidence="7">
    <location>
        <begin position="29"/>
        <end position="54"/>
    </location>
</feature>
<dbReference type="InterPro" id="IPR036640">
    <property type="entry name" value="ABC1_TM_sf"/>
</dbReference>
<organism evidence="10 11">
    <name type="scientific">Clostridium oceanicum</name>
    <dbReference type="NCBI Taxonomy" id="1543"/>
    <lineage>
        <taxon>Bacteria</taxon>
        <taxon>Bacillati</taxon>
        <taxon>Bacillota</taxon>
        <taxon>Clostridia</taxon>
        <taxon>Eubacteriales</taxon>
        <taxon>Clostridiaceae</taxon>
        <taxon>Clostridium</taxon>
    </lineage>
</organism>
<evidence type="ECO:0000256" key="1">
    <source>
        <dbReference type="ARBA" id="ARBA00004651"/>
    </source>
</evidence>
<evidence type="ECO:0000256" key="4">
    <source>
        <dbReference type="ARBA" id="ARBA00022840"/>
    </source>
</evidence>
<evidence type="ECO:0000256" key="7">
    <source>
        <dbReference type="SAM" id="Phobius"/>
    </source>
</evidence>
<dbReference type="InterPro" id="IPR027417">
    <property type="entry name" value="P-loop_NTPase"/>
</dbReference>
<dbReference type="SMART" id="SM00382">
    <property type="entry name" value="AAA"/>
    <property type="match status" value="1"/>
</dbReference>
<evidence type="ECO:0000256" key="5">
    <source>
        <dbReference type="ARBA" id="ARBA00022989"/>
    </source>
</evidence>
<feature type="transmembrane region" description="Helical" evidence="7">
    <location>
        <begin position="141"/>
        <end position="162"/>
    </location>
</feature>
<feature type="transmembrane region" description="Helical" evidence="7">
    <location>
        <begin position="280"/>
        <end position="304"/>
    </location>
</feature>
<sequence length="580" mass="64151">MDSKKEKKSSLSELLKFAGNSKGKINLSIFLAIIGVLLVMLSYLSVAMLAAGFFDNSITKEGVLKWSLVALGGFIGKMLFTTLSTMTSHEAAFTILKNIRSMLSEKMLRVPLGVMMESSTGELKTLVVDTVEKLEKPLAHILPEMTSNLLTPIFIIIILFVLDWRMALAGIATIPLGFIVMMGQMIGYKENSSKFMKAGSDMNEALIEYVNGIEVIKAFNQSSNSYERFTKAVLHFRNFTLGWWRKCWGFAAAGYALVPSTLLVSLPFGSMLFMKGSIDFSTFITCIILSMGIAGPLLAAFQFFEDFAVVYQSIEEVDKFLHIKELKRPSERVVLDKDAFRLEHVSFSYGDNKVLDDVSLNVLPKKVTAIVGPSGGGKSTIMKLMAGFWDVNEGSLLYGNKDIRNIPTIQLMEEISYVAQDNFLFDCSIKENIRFGNANATDEEVINAAKSACCHDFIMNLSKGYDTKVGDAGGKLSGGERQRITLARAILKNSNVILLDEATAFADPENEDLIQEALARLIKGKTLVVIAHRLTTIQDADQIVVVENGKIVDKGSQRELLSRCNLYKNMWDKHMAVSAL</sequence>
<keyword evidence="2 7" id="KW-0812">Transmembrane</keyword>
<evidence type="ECO:0000313" key="11">
    <source>
        <dbReference type="Proteomes" id="UP001501510"/>
    </source>
</evidence>
<dbReference type="EMBL" id="BAAACG010000008">
    <property type="protein sequence ID" value="GAA0738850.1"/>
    <property type="molecule type" value="Genomic_DNA"/>
</dbReference>
<dbReference type="PROSITE" id="PS50929">
    <property type="entry name" value="ABC_TM1F"/>
    <property type="match status" value="1"/>
</dbReference>
<keyword evidence="3" id="KW-0547">Nucleotide-binding</keyword>